<name>Q117X2_TRIEI</name>
<dbReference type="GO" id="GO:0005737">
    <property type="term" value="C:cytoplasm"/>
    <property type="evidence" value="ECO:0007669"/>
    <property type="project" value="UniProtKB-SubCell"/>
</dbReference>
<dbReference type="eggNOG" id="COG0596">
    <property type="taxonomic scope" value="Bacteria"/>
</dbReference>
<sequence>MSKSIMDTNINYKCLELENARIHYLETGKKNAVSVLLLHGASFTAHTWQEIGTLDILTTQGYRAVAVDIPGYGRSQRISVSNLGFLRGILNKLNLNLPILVSPSMSGGYSFPFVIDDFDKLGGFVAVSTVGIERFQDELKGIKLPTLAIWGSNDRIVPIEKADLLVELMPNAQKVILTDAGHACYIQKTEEFHKHLIKFIKSIDFIKE</sequence>
<keyword evidence="2" id="KW-0963">Cytoplasm</keyword>
<dbReference type="InterPro" id="IPR000073">
    <property type="entry name" value="AB_hydrolase_1"/>
</dbReference>
<evidence type="ECO:0000256" key="2">
    <source>
        <dbReference type="ARBA" id="ARBA00022490"/>
    </source>
</evidence>
<dbReference type="HOGENOM" id="CLU_020336_28_0_3"/>
<dbReference type="eggNOG" id="COG1647">
    <property type="taxonomic scope" value="Bacteria"/>
</dbReference>
<evidence type="ECO:0000256" key="1">
    <source>
        <dbReference type="ARBA" id="ARBA00004496"/>
    </source>
</evidence>
<comment type="subcellular location">
    <subcellularLocation>
        <location evidence="1">Cytoplasm</location>
    </subcellularLocation>
</comment>
<proteinExistence type="inferred from homology"/>
<keyword evidence="5" id="KW-0378">Hydrolase</keyword>
<dbReference type="AlphaFoldDB" id="Q117X2"/>
<reference evidence="5" key="1">
    <citation type="submission" date="2006-06" db="EMBL/GenBank/DDBJ databases">
        <title>Complete sequence of Trichodesmium erythraeum IMS101.</title>
        <authorList>
            <consortium name="US DOE Joint Genome Institute"/>
            <person name="Copeland A."/>
            <person name="Lucas S."/>
            <person name="Lapidus A."/>
            <person name="Barry K."/>
            <person name="Detter J.C."/>
            <person name="Glavina del Rio T."/>
            <person name="Hammon N."/>
            <person name="Israni S."/>
            <person name="Dalin E."/>
            <person name="Tice H."/>
            <person name="Pitluck S."/>
            <person name="Kiss H."/>
            <person name="Munk A.C."/>
            <person name="Brettin T."/>
            <person name="Bruce D."/>
            <person name="Han C."/>
            <person name="Tapia R."/>
            <person name="Gilna P."/>
            <person name="Schmutz J."/>
            <person name="Larimer F."/>
            <person name="Land M."/>
            <person name="Hauser L."/>
            <person name="Kyrpides N."/>
            <person name="Kim E."/>
            <person name="Richardson P."/>
        </authorList>
    </citation>
    <scope>NUCLEOTIDE SEQUENCE [LARGE SCALE GENOMIC DNA]</scope>
    <source>
        <strain evidence="5">IMS101</strain>
    </source>
</reference>
<dbReference type="RefSeq" id="WP_011610594.1">
    <property type="nucleotide sequence ID" value="NC_008312.1"/>
</dbReference>
<evidence type="ECO:0000313" key="5">
    <source>
        <dbReference type="EMBL" id="ABG50202.1"/>
    </source>
</evidence>
<dbReference type="InterPro" id="IPR029058">
    <property type="entry name" value="AB_hydrolase_fold"/>
</dbReference>
<comment type="similarity">
    <text evidence="3">Belongs to the AB hydrolase superfamily. ABHD14 family.</text>
</comment>
<dbReference type="STRING" id="203124.Tery_0781"/>
<protein>
    <submittedName>
        <fullName evidence="5">Abhydrolase domain containing 14A-like</fullName>
    </submittedName>
</protein>
<dbReference type="ESTHER" id="trier-q3hba1">
    <property type="family name" value="CIB-CCG1-interacting-factor-B"/>
</dbReference>
<evidence type="ECO:0000256" key="3">
    <source>
        <dbReference type="ARBA" id="ARBA00037942"/>
    </source>
</evidence>
<dbReference type="GO" id="GO:0016787">
    <property type="term" value="F:hydrolase activity"/>
    <property type="evidence" value="ECO:0007669"/>
    <property type="project" value="UniProtKB-KW"/>
</dbReference>
<evidence type="ECO:0000259" key="4">
    <source>
        <dbReference type="Pfam" id="PF00561"/>
    </source>
</evidence>
<dbReference type="SUPFAM" id="SSF53474">
    <property type="entry name" value="alpha/beta-Hydrolases"/>
    <property type="match status" value="1"/>
</dbReference>
<dbReference type="KEGG" id="ter:Tery_0781"/>
<dbReference type="EMBL" id="CP000393">
    <property type="protein sequence ID" value="ABG50202.1"/>
    <property type="molecule type" value="Genomic_DNA"/>
</dbReference>
<accession>Q117X2</accession>
<organism evidence="5">
    <name type="scientific">Trichodesmium erythraeum (strain IMS101)</name>
    <dbReference type="NCBI Taxonomy" id="203124"/>
    <lineage>
        <taxon>Bacteria</taxon>
        <taxon>Bacillati</taxon>
        <taxon>Cyanobacteriota</taxon>
        <taxon>Cyanophyceae</taxon>
        <taxon>Oscillatoriophycideae</taxon>
        <taxon>Oscillatoriales</taxon>
        <taxon>Microcoleaceae</taxon>
        <taxon>Trichodesmium</taxon>
    </lineage>
</organism>
<dbReference type="Pfam" id="PF00561">
    <property type="entry name" value="Abhydrolase_1"/>
    <property type="match status" value="1"/>
</dbReference>
<gene>
    <name evidence="5" type="ordered locus">Tery_0781</name>
</gene>
<dbReference type="Gene3D" id="3.40.50.1820">
    <property type="entry name" value="alpha/beta hydrolase"/>
    <property type="match status" value="1"/>
</dbReference>
<feature type="domain" description="AB hydrolase-1" evidence="4">
    <location>
        <begin position="136"/>
        <end position="188"/>
    </location>
</feature>
<dbReference type="PANTHER" id="PTHR46197">
    <property type="entry name" value="PROTEIN ABHD14B-LIKE"/>
    <property type="match status" value="1"/>
</dbReference>
<dbReference type="PANTHER" id="PTHR46197:SF3">
    <property type="entry name" value="AB HYDROLASE-1 DOMAIN-CONTAINING PROTEIN"/>
    <property type="match status" value="1"/>
</dbReference>